<dbReference type="Pfam" id="PF21981">
    <property type="entry name" value="RecX_HTH3"/>
    <property type="match status" value="1"/>
</dbReference>
<gene>
    <name evidence="5 9" type="primary">recX</name>
    <name evidence="9" type="ORF">GCM10022277_40700</name>
</gene>
<dbReference type="HAMAP" id="MF_01114">
    <property type="entry name" value="RecX"/>
    <property type="match status" value="1"/>
</dbReference>
<dbReference type="InterPro" id="IPR053926">
    <property type="entry name" value="RecX_HTH_1st"/>
</dbReference>
<dbReference type="InterPro" id="IPR053925">
    <property type="entry name" value="RecX_HTH_3rd"/>
</dbReference>
<dbReference type="PANTHER" id="PTHR33602">
    <property type="entry name" value="REGULATORY PROTEIN RECX FAMILY PROTEIN"/>
    <property type="match status" value="1"/>
</dbReference>
<evidence type="ECO:0000256" key="5">
    <source>
        <dbReference type="HAMAP-Rule" id="MF_01114"/>
    </source>
</evidence>
<comment type="caution">
    <text evidence="9">The sequence shown here is derived from an EMBL/GenBank/DDBJ whole genome shotgun (WGS) entry which is preliminary data.</text>
</comment>
<evidence type="ECO:0000256" key="2">
    <source>
        <dbReference type="ARBA" id="ARBA00009695"/>
    </source>
</evidence>
<organism evidence="9 10">
    <name type="scientific">Litoribacillus peritrichatus</name>
    <dbReference type="NCBI Taxonomy" id="718191"/>
    <lineage>
        <taxon>Bacteria</taxon>
        <taxon>Pseudomonadati</taxon>
        <taxon>Pseudomonadota</taxon>
        <taxon>Gammaproteobacteria</taxon>
        <taxon>Oceanospirillales</taxon>
        <taxon>Oceanospirillaceae</taxon>
        <taxon>Litoribacillus</taxon>
    </lineage>
</organism>
<evidence type="ECO:0000256" key="4">
    <source>
        <dbReference type="ARBA" id="ARBA00022490"/>
    </source>
</evidence>
<evidence type="ECO:0000256" key="1">
    <source>
        <dbReference type="ARBA" id="ARBA00004496"/>
    </source>
</evidence>
<feature type="domain" description="RecX third three-helical" evidence="7">
    <location>
        <begin position="107"/>
        <end position="151"/>
    </location>
</feature>
<dbReference type="Gene3D" id="1.10.10.10">
    <property type="entry name" value="Winged helix-like DNA-binding domain superfamily/Winged helix DNA-binding domain"/>
    <property type="match status" value="3"/>
</dbReference>
<evidence type="ECO:0000259" key="6">
    <source>
        <dbReference type="Pfam" id="PF02631"/>
    </source>
</evidence>
<comment type="subcellular location">
    <subcellularLocation>
        <location evidence="1 5">Cytoplasm</location>
    </subcellularLocation>
</comment>
<dbReference type="EMBL" id="BAABBN010000015">
    <property type="protein sequence ID" value="GAA3940597.1"/>
    <property type="molecule type" value="Genomic_DNA"/>
</dbReference>
<accession>A0ABP7N9G2</accession>
<dbReference type="Pfam" id="PF02631">
    <property type="entry name" value="RecX_HTH2"/>
    <property type="match status" value="1"/>
</dbReference>
<dbReference type="PANTHER" id="PTHR33602:SF1">
    <property type="entry name" value="REGULATORY PROTEIN RECX FAMILY PROTEIN"/>
    <property type="match status" value="1"/>
</dbReference>
<reference evidence="10" key="1">
    <citation type="journal article" date="2019" name="Int. J. Syst. Evol. Microbiol.">
        <title>The Global Catalogue of Microorganisms (GCM) 10K type strain sequencing project: providing services to taxonomists for standard genome sequencing and annotation.</title>
        <authorList>
            <consortium name="The Broad Institute Genomics Platform"/>
            <consortium name="The Broad Institute Genome Sequencing Center for Infectious Disease"/>
            <person name="Wu L."/>
            <person name="Ma J."/>
        </authorList>
    </citation>
    <scope>NUCLEOTIDE SEQUENCE [LARGE SCALE GENOMIC DNA]</scope>
    <source>
        <strain evidence="10">JCM 17551</strain>
    </source>
</reference>
<dbReference type="InterPro" id="IPR003783">
    <property type="entry name" value="Regulatory_RecX"/>
</dbReference>
<dbReference type="Proteomes" id="UP001501565">
    <property type="component" value="Unassembled WGS sequence"/>
</dbReference>
<keyword evidence="10" id="KW-1185">Reference proteome</keyword>
<evidence type="ECO:0000259" key="7">
    <source>
        <dbReference type="Pfam" id="PF21981"/>
    </source>
</evidence>
<evidence type="ECO:0000259" key="8">
    <source>
        <dbReference type="Pfam" id="PF21982"/>
    </source>
</evidence>
<keyword evidence="4 5" id="KW-0963">Cytoplasm</keyword>
<evidence type="ECO:0000256" key="3">
    <source>
        <dbReference type="ARBA" id="ARBA00018111"/>
    </source>
</evidence>
<dbReference type="InterPro" id="IPR053924">
    <property type="entry name" value="RecX_HTH_2nd"/>
</dbReference>
<name>A0ABP7N9G2_9GAMM</name>
<sequence>MFPETDHQDLYKQAKLKAVDLLARREQSRFELKSKLARNSEFSEDLIEAVLEEMMTLGYQSDARFTEVFIRHRANSGYGPLRISRELYGKGIPQGLFRDVSEQEAVDFFEIAAKLYARKFSPDIIKDYKSYQKSFRYMANRGFSSEHIQHAKDLLLSSCEGQ</sequence>
<proteinExistence type="inferred from homology"/>
<evidence type="ECO:0000313" key="9">
    <source>
        <dbReference type="EMBL" id="GAA3940597.1"/>
    </source>
</evidence>
<feature type="domain" description="RecX first three-helical" evidence="8">
    <location>
        <begin position="14"/>
        <end position="53"/>
    </location>
</feature>
<dbReference type="Pfam" id="PF21982">
    <property type="entry name" value="RecX_HTH1"/>
    <property type="match status" value="1"/>
</dbReference>
<comment type="function">
    <text evidence="5">Modulates RecA activity.</text>
</comment>
<protein>
    <recommendedName>
        <fullName evidence="3 5">Regulatory protein RecX</fullName>
    </recommendedName>
</protein>
<evidence type="ECO:0000313" key="10">
    <source>
        <dbReference type="Proteomes" id="UP001501565"/>
    </source>
</evidence>
<dbReference type="InterPro" id="IPR036388">
    <property type="entry name" value="WH-like_DNA-bd_sf"/>
</dbReference>
<feature type="domain" description="RecX second three-helical" evidence="6">
    <location>
        <begin position="61"/>
        <end position="95"/>
    </location>
</feature>
<comment type="similarity">
    <text evidence="2 5">Belongs to the RecX family.</text>
</comment>